<dbReference type="Proteomes" id="UP001549122">
    <property type="component" value="Unassembled WGS sequence"/>
</dbReference>
<comment type="caution">
    <text evidence="2">The sequence shown here is derived from an EMBL/GenBank/DDBJ whole genome shotgun (WGS) entry which is preliminary data.</text>
</comment>
<organism evidence="2 3">
    <name type="scientific">Streptococcus rupicaprae</name>
    <dbReference type="NCBI Taxonomy" id="759619"/>
    <lineage>
        <taxon>Bacteria</taxon>
        <taxon>Bacillati</taxon>
        <taxon>Bacillota</taxon>
        <taxon>Bacilli</taxon>
        <taxon>Lactobacillales</taxon>
        <taxon>Streptococcaceae</taxon>
        <taxon>Streptococcus</taxon>
    </lineage>
</organism>
<gene>
    <name evidence="2" type="ORF">ABID29_000208</name>
</gene>
<keyword evidence="3" id="KW-1185">Reference proteome</keyword>
<accession>A0ABV2FEY1</accession>
<evidence type="ECO:0000259" key="1">
    <source>
        <dbReference type="Pfam" id="PF18813"/>
    </source>
</evidence>
<proteinExistence type="predicted"/>
<dbReference type="InterPro" id="IPR041420">
    <property type="entry name" value="PBECR4"/>
</dbReference>
<sequence length="237" mass="28058">MYLFIALMGFGKLHHEQANKSLPNDGESKQLPIFVWRIESMLKNIWLSYSLLRHRKFQISFEKMVNSLQISQCINFEFRDENFKHLAGFHKLSLNNIKDAKKVPELVRTEKLNYRTICSSQKFETFLRRSTASQILGLSLRRKDSYVNIYEYSKPNWSKLDADFLLHFRTGAYDYYLFLKSLTKLDSKPGTLYNCKPVSFFRNEPKYSVQKRYELNQTRLAITSISENVGEITHHIF</sequence>
<feature type="domain" description="Phage-Barnase-EndoU-ColicinE5/D-RelE like nuclease 4" evidence="1">
    <location>
        <begin position="71"/>
        <end position="205"/>
    </location>
</feature>
<evidence type="ECO:0000313" key="2">
    <source>
        <dbReference type="EMBL" id="MET3557099.1"/>
    </source>
</evidence>
<evidence type="ECO:0000313" key="3">
    <source>
        <dbReference type="Proteomes" id="UP001549122"/>
    </source>
</evidence>
<dbReference type="RefSeq" id="WP_354363793.1">
    <property type="nucleotide sequence ID" value="NZ_JBEPLO010000002.1"/>
</dbReference>
<dbReference type="Pfam" id="PF18813">
    <property type="entry name" value="PBECR4"/>
    <property type="match status" value="1"/>
</dbReference>
<protein>
    <recommendedName>
        <fullName evidence="1">Phage-Barnase-EndoU-ColicinE5/D-RelE like nuclease 4 domain-containing protein</fullName>
    </recommendedName>
</protein>
<name>A0ABV2FEY1_9STRE</name>
<reference evidence="2 3" key="1">
    <citation type="submission" date="2024-06" db="EMBL/GenBank/DDBJ databases">
        <title>Genomic Encyclopedia of Type Strains, Phase IV (KMG-IV): sequencing the most valuable type-strain genomes for metagenomic binning, comparative biology and taxonomic classification.</title>
        <authorList>
            <person name="Goeker M."/>
        </authorList>
    </citation>
    <scope>NUCLEOTIDE SEQUENCE [LARGE SCALE GENOMIC DNA]</scope>
    <source>
        <strain evidence="2 3">DSM 28303</strain>
    </source>
</reference>
<dbReference type="EMBL" id="JBEPLO010000002">
    <property type="protein sequence ID" value="MET3557099.1"/>
    <property type="molecule type" value="Genomic_DNA"/>
</dbReference>